<organism evidence="1 2">
    <name type="scientific">Wenjunlia tyrosinilytica</name>
    <dbReference type="NCBI Taxonomy" id="1544741"/>
    <lineage>
        <taxon>Bacteria</taxon>
        <taxon>Bacillati</taxon>
        <taxon>Actinomycetota</taxon>
        <taxon>Actinomycetes</taxon>
        <taxon>Kitasatosporales</taxon>
        <taxon>Streptomycetaceae</taxon>
        <taxon>Wenjunlia</taxon>
    </lineage>
</organism>
<gene>
    <name evidence="1" type="ORF">GCM10012280_61560</name>
</gene>
<sequence>MGKGVEISVKMTVGTSKAIGKATVKTVKFIASEKKARDIRKALDKMHRAQSVYITLVEMTIDGSLSGPGSNRVRIQREEAKGEMLKQMKFLNKNGFDLVHHGNGVIEVRDADGSDE</sequence>
<evidence type="ECO:0000313" key="1">
    <source>
        <dbReference type="EMBL" id="GGO98135.1"/>
    </source>
</evidence>
<dbReference type="EMBL" id="BMMS01000036">
    <property type="protein sequence ID" value="GGO98135.1"/>
    <property type="molecule type" value="Genomic_DNA"/>
</dbReference>
<accession>A0A917ZVV3</accession>
<comment type="caution">
    <text evidence="1">The sequence shown here is derived from an EMBL/GenBank/DDBJ whole genome shotgun (WGS) entry which is preliminary data.</text>
</comment>
<dbReference type="RefSeq" id="WP_189135119.1">
    <property type="nucleotide sequence ID" value="NZ_BMMS01000036.1"/>
</dbReference>
<proteinExistence type="predicted"/>
<dbReference type="AlphaFoldDB" id="A0A917ZVV3"/>
<keyword evidence="2" id="KW-1185">Reference proteome</keyword>
<protein>
    <submittedName>
        <fullName evidence="1">Uncharacterized protein</fullName>
    </submittedName>
</protein>
<reference evidence="1" key="1">
    <citation type="journal article" date="2014" name="Int. J. Syst. Evol. Microbiol.">
        <title>Complete genome sequence of Corynebacterium casei LMG S-19264T (=DSM 44701T), isolated from a smear-ripened cheese.</title>
        <authorList>
            <consortium name="US DOE Joint Genome Institute (JGI-PGF)"/>
            <person name="Walter F."/>
            <person name="Albersmeier A."/>
            <person name="Kalinowski J."/>
            <person name="Ruckert C."/>
        </authorList>
    </citation>
    <scope>NUCLEOTIDE SEQUENCE</scope>
    <source>
        <strain evidence="1">CGMCC 4.7201</strain>
    </source>
</reference>
<evidence type="ECO:0000313" key="2">
    <source>
        <dbReference type="Proteomes" id="UP000641932"/>
    </source>
</evidence>
<reference evidence="1" key="2">
    <citation type="submission" date="2020-09" db="EMBL/GenBank/DDBJ databases">
        <authorList>
            <person name="Sun Q."/>
            <person name="Zhou Y."/>
        </authorList>
    </citation>
    <scope>NUCLEOTIDE SEQUENCE</scope>
    <source>
        <strain evidence="1">CGMCC 4.7201</strain>
    </source>
</reference>
<dbReference type="Proteomes" id="UP000641932">
    <property type="component" value="Unassembled WGS sequence"/>
</dbReference>
<name>A0A917ZVV3_9ACTN</name>